<dbReference type="AlphaFoldDB" id="A0A8H7ZSC4"/>
<dbReference type="OrthoDB" id="2161170at2759"/>
<dbReference type="EMBL" id="JAEFCI010008663">
    <property type="protein sequence ID" value="KAG5458312.1"/>
    <property type="molecule type" value="Genomic_DNA"/>
</dbReference>
<gene>
    <name evidence="2" type="ORF">BJ554DRAFT_1482</name>
</gene>
<dbReference type="Proteomes" id="UP000673691">
    <property type="component" value="Unassembled WGS sequence"/>
</dbReference>
<keyword evidence="3" id="KW-1185">Reference proteome</keyword>
<feature type="region of interest" description="Disordered" evidence="1">
    <location>
        <begin position="1"/>
        <end position="64"/>
    </location>
</feature>
<comment type="caution">
    <text evidence="2">The sequence shown here is derived from an EMBL/GenBank/DDBJ whole genome shotgun (WGS) entry which is preliminary data.</text>
</comment>
<accession>A0A8H7ZSC4</accession>
<feature type="region of interest" description="Disordered" evidence="1">
    <location>
        <begin position="92"/>
        <end position="119"/>
    </location>
</feature>
<feature type="compositionally biased region" description="Polar residues" evidence="1">
    <location>
        <begin position="1"/>
        <end position="18"/>
    </location>
</feature>
<proteinExistence type="predicted"/>
<evidence type="ECO:0000313" key="2">
    <source>
        <dbReference type="EMBL" id="KAG5458312.1"/>
    </source>
</evidence>
<name>A0A8H7ZSC4_9FUNG</name>
<sequence length="170" mass="17600">MKTSLASILSKTSQQATPGGTGSGLPVWRSSTSVSWRKHPLSAADAGESRQTPPTPVGEGEMPKLEFSDLDWESKENILRLLFAKMNGLVGDEPPPGMVTPQPETNAAAPESGGSSVGGDLEDRALVFIEAGNAPAPVGNRIVELTDDDDTPAPGPERDPGGLSLTEVAA</sequence>
<reference evidence="2 3" key="1">
    <citation type="journal article" name="Sci. Rep.">
        <title>Genome-scale phylogenetic analyses confirm Olpidium as the closest living zoosporic fungus to the non-flagellated, terrestrial fungi.</title>
        <authorList>
            <person name="Chang Y."/>
            <person name="Rochon D."/>
            <person name="Sekimoto S."/>
            <person name="Wang Y."/>
            <person name="Chovatia M."/>
            <person name="Sandor L."/>
            <person name="Salamov A."/>
            <person name="Grigoriev I.V."/>
            <person name="Stajich J.E."/>
            <person name="Spatafora J.W."/>
        </authorList>
    </citation>
    <scope>NUCLEOTIDE SEQUENCE [LARGE SCALE GENOMIC DNA]</scope>
    <source>
        <strain evidence="2">S191</strain>
    </source>
</reference>
<organism evidence="2 3">
    <name type="scientific">Olpidium bornovanus</name>
    <dbReference type="NCBI Taxonomy" id="278681"/>
    <lineage>
        <taxon>Eukaryota</taxon>
        <taxon>Fungi</taxon>
        <taxon>Fungi incertae sedis</taxon>
        <taxon>Olpidiomycota</taxon>
        <taxon>Olpidiomycotina</taxon>
        <taxon>Olpidiomycetes</taxon>
        <taxon>Olpidiales</taxon>
        <taxon>Olpidiaceae</taxon>
        <taxon>Olpidium</taxon>
    </lineage>
</organism>
<protein>
    <submittedName>
        <fullName evidence="2">Uncharacterized protein</fullName>
    </submittedName>
</protein>
<evidence type="ECO:0000313" key="3">
    <source>
        <dbReference type="Proteomes" id="UP000673691"/>
    </source>
</evidence>
<evidence type="ECO:0000256" key="1">
    <source>
        <dbReference type="SAM" id="MobiDB-lite"/>
    </source>
</evidence>
<feature type="region of interest" description="Disordered" evidence="1">
    <location>
        <begin position="139"/>
        <end position="170"/>
    </location>
</feature>